<organism evidence="1 2">
    <name type="scientific">Sphaeroforma arctica JP610</name>
    <dbReference type="NCBI Taxonomy" id="667725"/>
    <lineage>
        <taxon>Eukaryota</taxon>
        <taxon>Ichthyosporea</taxon>
        <taxon>Ichthyophonida</taxon>
        <taxon>Sphaeroforma</taxon>
    </lineage>
</organism>
<gene>
    <name evidence="1" type="ORF">SARC_06956</name>
</gene>
<keyword evidence="2" id="KW-1185">Reference proteome</keyword>
<reference evidence="1 2" key="1">
    <citation type="submission" date="2011-02" db="EMBL/GenBank/DDBJ databases">
        <title>The Genome Sequence of Sphaeroforma arctica JP610.</title>
        <authorList>
            <consortium name="The Broad Institute Genome Sequencing Platform"/>
            <person name="Russ C."/>
            <person name="Cuomo C."/>
            <person name="Young S.K."/>
            <person name="Zeng Q."/>
            <person name="Gargeya S."/>
            <person name="Alvarado L."/>
            <person name="Berlin A."/>
            <person name="Chapman S.B."/>
            <person name="Chen Z."/>
            <person name="Freedman E."/>
            <person name="Gellesch M."/>
            <person name="Goldberg J."/>
            <person name="Griggs A."/>
            <person name="Gujja S."/>
            <person name="Heilman E."/>
            <person name="Heiman D."/>
            <person name="Howarth C."/>
            <person name="Mehta T."/>
            <person name="Neiman D."/>
            <person name="Pearson M."/>
            <person name="Roberts A."/>
            <person name="Saif S."/>
            <person name="Shea T."/>
            <person name="Shenoy N."/>
            <person name="Sisk P."/>
            <person name="Stolte C."/>
            <person name="Sykes S."/>
            <person name="White J."/>
            <person name="Yandava C."/>
            <person name="Burger G."/>
            <person name="Gray M.W."/>
            <person name="Holland P.W.H."/>
            <person name="King N."/>
            <person name="Lang F.B.F."/>
            <person name="Roger A.J."/>
            <person name="Ruiz-Trillo I."/>
            <person name="Haas B."/>
            <person name="Nusbaum C."/>
            <person name="Birren B."/>
        </authorList>
    </citation>
    <scope>NUCLEOTIDE SEQUENCE [LARGE SCALE GENOMIC DNA]</scope>
    <source>
        <strain evidence="1 2">JP610</strain>
    </source>
</reference>
<protein>
    <submittedName>
        <fullName evidence="1">Uncharacterized protein</fullName>
    </submittedName>
</protein>
<evidence type="ECO:0000313" key="1">
    <source>
        <dbReference type="EMBL" id="KNC80707.1"/>
    </source>
</evidence>
<accession>A0A0L0FV51</accession>
<dbReference type="RefSeq" id="XP_014154609.1">
    <property type="nucleotide sequence ID" value="XM_014299134.1"/>
</dbReference>
<dbReference type="EMBL" id="KQ242118">
    <property type="protein sequence ID" value="KNC80707.1"/>
    <property type="molecule type" value="Genomic_DNA"/>
</dbReference>
<proteinExistence type="predicted"/>
<evidence type="ECO:0000313" key="2">
    <source>
        <dbReference type="Proteomes" id="UP000054560"/>
    </source>
</evidence>
<dbReference type="AlphaFoldDB" id="A0A0L0FV51"/>
<sequence length="279" mass="30315">MELEHFGVLHRCLPMCNERNAEGGPDPAADSKSRRILVHSISEPLLNSVYKNYTIKAPHVFVDYICVTANTGSHGKFCGAQQNLTSFKSTGSSDTSLQALEVICQHLVDVGENIPDRYLKCALLYILDNNYKSLRADIFNHNLDVLTIGEVYKKVLKFAGKTQLDSSTPASGLMVIKPPAERMSNPQTRMPVMVTRILPLNDANVPTVLSVARQNTASSGALIQPAVVAVQLTIREMNILSTVLHYHAPNATKGATMIQHACLSEATGFLEATSAPGTI</sequence>
<name>A0A0L0FV51_9EUKA</name>
<dbReference type="GeneID" id="25907460"/>
<dbReference type="Proteomes" id="UP000054560">
    <property type="component" value="Unassembled WGS sequence"/>
</dbReference>